<dbReference type="InterPro" id="IPR036689">
    <property type="entry name" value="ESAT-6-like_sf"/>
</dbReference>
<dbReference type="SUPFAM" id="SSF140453">
    <property type="entry name" value="EsxAB dimer-like"/>
    <property type="match status" value="1"/>
</dbReference>
<protein>
    <recommendedName>
        <fullName evidence="3">WXG100 family type VII secretion target</fullName>
    </recommendedName>
</protein>
<dbReference type="Gene3D" id="1.10.287.1060">
    <property type="entry name" value="ESAT-6-like"/>
    <property type="match status" value="1"/>
</dbReference>
<organism evidence="1 2">
    <name type="scientific">Nocardia aurantia</name>
    <dbReference type="NCBI Taxonomy" id="2585199"/>
    <lineage>
        <taxon>Bacteria</taxon>
        <taxon>Bacillati</taxon>
        <taxon>Actinomycetota</taxon>
        <taxon>Actinomycetes</taxon>
        <taxon>Mycobacteriales</taxon>
        <taxon>Nocardiaceae</taxon>
        <taxon>Nocardia</taxon>
    </lineage>
</organism>
<keyword evidence="2" id="KW-1185">Reference proteome</keyword>
<dbReference type="Proteomes" id="UP000431401">
    <property type="component" value="Unassembled WGS sequence"/>
</dbReference>
<name>A0A7K0DSV3_9NOCA</name>
<dbReference type="RefSeq" id="WP_153343447.1">
    <property type="nucleotide sequence ID" value="NZ_WEGI01000007.1"/>
</dbReference>
<dbReference type="AlphaFoldDB" id="A0A7K0DSV3"/>
<evidence type="ECO:0008006" key="3">
    <source>
        <dbReference type="Google" id="ProtNLM"/>
    </source>
</evidence>
<proteinExistence type="predicted"/>
<reference evidence="1 2" key="1">
    <citation type="submission" date="2019-10" db="EMBL/GenBank/DDBJ databases">
        <title>Nocardia macrotermitis sp. nov. and Nocardia aurantia sp. nov., isolated from the gut of fungus growing-termite Macrotermes natalensis.</title>
        <authorList>
            <person name="Benndorf R."/>
            <person name="Schwitalla J."/>
            <person name="Martin K."/>
            <person name="De Beer W."/>
            <person name="Kaster A.-K."/>
            <person name="Vollmers J."/>
            <person name="Poulsen M."/>
            <person name="Beemelmanns C."/>
        </authorList>
    </citation>
    <scope>NUCLEOTIDE SEQUENCE [LARGE SCALE GENOMIC DNA]</scope>
    <source>
        <strain evidence="1 2">RB56</strain>
    </source>
</reference>
<evidence type="ECO:0000313" key="2">
    <source>
        <dbReference type="Proteomes" id="UP000431401"/>
    </source>
</evidence>
<dbReference type="EMBL" id="WEGI01000007">
    <property type="protein sequence ID" value="MQY27914.1"/>
    <property type="molecule type" value="Genomic_DNA"/>
</dbReference>
<dbReference type="OrthoDB" id="4562539at2"/>
<accession>A0A7K0DSV3</accession>
<comment type="caution">
    <text evidence="1">The sequence shown here is derived from an EMBL/GenBank/DDBJ whole genome shotgun (WGS) entry which is preliminary data.</text>
</comment>
<sequence>MSGKVRFDVADMRQVAGELGSSATDIGAVLSTLAGAVAAHAGCWGNDEYGSHFADGDNGYLTRGATAREAIAAKVTLLEQYSKGVSDTATLFESTESGTATGFGQ</sequence>
<evidence type="ECO:0000313" key="1">
    <source>
        <dbReference type="EMBL" id="MQY27914.1"/>
    </source>
</evidence>
<gene>
    <name evidence="1" type="ORF">NRB56_34970</name>
</gene>